<comment type="caution">
    <text evidence="2">The sequence shown here is derived from an EMBL/GenBank/DDBJ whole genome shotgun (WGS) entry which is preliminary data.</text>
</comment>
<evidence type="ECO:0000313" key="2">
    <source>
        <dbReference type="EMBL" id="KKN69340.1"/>
    </source>
</evidence>
<organism evidence="2">
    <name type="scientific">marine sediment metagenome</name>
    <dbReference type="NCBI Taxonomy" id="412755"/>
    <lineage>
        <taxon>unclassified sequences</taxon>
        <taxon>metagenomes</taxon>
        <taxon>ecological metagenomes</taxon>
    </lineage>
</organism>
<dbReference type="EMBL" id="LAZR01000428">
    <property type="protein sequence ID" value="KKN69340.1"/>
    <property type="molecule type" value="Genomic_DNA"/>
</dbReference>
<evidence type="ECO:0000256" key="1">
    <source>
        <dbReference type="SAM" id="MobiDB-lite"/>
    </source>
</evidence>
<dbReference type="AlphaFoldDB" id="A0A0F9SK37"/>
<protein>
    <submittedName>
        <fullName evidence="2">Uncharacterized protein</fullName>
    </submittedName>
</protein>
<feature type="compositionally biased region" description="Basic and acidic residues" evidence="1">
    <location>
        <begin position="624"/>
        <end position="641"/>
    </location>
</feature>
<accession>A0A0F9SK37</accession>
<gene>
    <name evidence="2" type="ORF">LCGC14_0441990</name>
</gene>
<proteinExistence type="predicted"/>
<feature type="region of interest" description="Disordered" evidence="1">
    <location>
        <begin position="604"/>
        <end position="641"/>
    </location>
</feature>
<sequence length="641" mass="74086">MSEELSDVQDELKKLIDLPREDQDITIDDIAEKYNKNPKRLREELDIQIKGIRESEENRETAKQLLLEQASEEEIASYKPTINWASDEYYKGSWKRMKNKNKAQLNKADFLFQLFTAGEEIIGKPQILDNDAMTSITLISEAVKKDKEGNEIIAYKFIDDTYNKRDDGYEKSVLEESFWIYNVTCEGTRYIVLAKKKLENHEVHRFNGMNIRVPHKKEFEKNLACRGSSNFFFCKNAESTIIAKPKEELIPYAQAFMKRWGLDAIKYHEMMRDYIFTHENGFIYNQPEDYMMLRHAQLLSGKDEGYPMHLFVWSSFGGGKTQELECLDNIFHEGILEAANSTPKSLIPSFNSNPPDPGFLLKSNRVALIDELMKMIDNAVNNSRGMADVKNQLSNLNFIFEHRKRNANSGNGGIYCIPTMKTVMMMNPSMKSKYIHQELDVLDPSTMSRIVPFVKSEKHLEFINSNVLKKCAKGVGLYDGESTGKTKSITSNPYPFAHFLNEFYVTIYDSCQHFLSNAKQTFLDSLNNLVLTLAKNPMKTVWKRRGKHHIKLLLDGVTKYRCLFKELDPTFESTQEDYDICERILVEMVNGWSVDMTIHNDEFDYNSTPTPAPQPLSTPTPLLTKEKKEKQQSFNEVVEKQ</sequence>
<name>A0A0F9SK37_9ZZZZ</name>
<reference evidence="2" key="1">
    <citation type="journal article" date="2015" name="Nature">
        <title>Complex archaea that bridge the gap between prokaryotes and eukaryotes.</title>
        <authorList>
            <person name="Spang A."/>
            <person name="Saw J.H."/>
            <person name="Jorgensen S.L."/>
            <person name="Zaremba-Niedzwiedzka K."/>
            <person name="Martijn J."/>
            <person name="Lind A.E."/>
            <person name="van Eijk R."/>
            <person name="Schleper C."/>
            <person name="Guy L."/>
            <person name="Ettema T.J."/>
        </authorList>
    </citation>
    <scope>NUCLEOTIDE SEQUENCE</scope>
</reference>